<accession>A0A316EJZ3</accession>
<comment type="caution">
    <text evidence="2">The sequence shown here is derived from an EMBL/GenBank/DDBJ whole genome shotgun (WGS) entry which is preliminary data.</text>
</comment>
<dbReference type="Pfam" id="PF13649">
    <property type="entry name" value="Methyltransf_25"/>
    <property type="match status" value="1"/>
</dbReference>
<name>A0A316EJZ3_9ACTN</name>
<dbReference type="InterPro" id="IPR029063">
    <property type="entry name" value="SAM-dependent_MTases_sf"/>
</dbReference>
<dbReference type="CDD" id="cd02440">
    <property type="entry name" value="AdoMet_MTases"/>
    <property type="match status" value="1"/>
</dbReference>
<dbReference type="GO" id="GO:0032259">
    <property type="term" value="P:methylation"/>
    <property type="evidence" value="ECO:0007669"/>
    <property type="project" value="UniProtKB-KW"/>
</dbReference>
<dbReference type="Proteomes" id="UP000245697">
    <property type="component" value="Unassembled WGS sequence"/>
</dbReference>
<dbReference type="SUPFAM" id="SSF53335">
    <property type="entry name" value="S-adenosyl-L-methionine-dependent methyltransferases"/>
    <property type="match status" value="1"/>
</dbReference>
<gene>
    <name evidence="2" type="ORF">BC793_13846</name>
</gene>
<organism evidence="2 3">
    <name type="scientific">Actinoplanes xinjiangensis</name>
    <dbReference type="NCBI Taxonomy" id="512350"/>
    <lineage>
        <taxon>Bacteria</taxon>
        <taxon>Bacillati</taxon>
        <taxon>Actinomycetota</taxon>
        <taxon>Actinomycetes</taxon>
        <taxon>Micromonosporales</taxon>
        <taxon>Micromonosporaceae</taxon>
        <taxon>Actinoplanes</taxon>
    </lineage>
</organism>
<dbReference type="Gene3D" id="2.20.130.10">
    <property type="entry name" value="CAC2371-like domains"/>
    <property type="match status" value="1"/>
</dbReference>
<keyword evidence="2" id="KW-0489">Methyltransferase</keyword>
<keyword evidence="3" id="KW-1185">Reference proteome</keyword>
<protein>
    <submittedName>
        <fullName evidence="2">Methyltransferase family protein</fullName>
    </submittedName>
</protein>
<proteinExistence type="predicted"/>
<dbReference type="EMBL" id="QGGR01000038">
    <property type="protein sequence ID" value="PWK30485.1"/>
    <property type="molecule type" value="Genomic_DNA"/>
</dbReference>
<sequence length="248" mass="27179">MDAADFYTGIVVDAYAKLKSAHFDPEPYAEFIAVTGQPALEIGCGDGEPLLELVRRGLDIDGLDSSSDMLERCRINASALGVDVALYHQKMEQLSLPRRYRSIYLAGPTFNLLPDDSTALQALRAIREHLTTDGAALIPLWIPDPTPPEELGLTREASEDDGAVLRYTPLAEVYDEAARVRTTTTRYERITATGVESVERAWVLHWYTSGSFEALCSEAGLRVTAVTDDDGHPVTSAATDFMVTVRRG</sequence>
<reference evidence="2 3" key="1">
    <citation type="submission" date="2018-05" db="EMBL/GenBank/DDBJ databases">
        <title>Genomic Encyclopedia of Archaeal and Bacterial Type Strains, Phase II (KMG-II): from individual species to whole genera.</title>
        <authorList>
            <person name="Goeker M."/>
        </authorList>
    </citation>
    <scope>NUCLEOTIDE SEQUENCE [LARGE SCALE GENOMIC DNA]</scope>
    <source>
        <strain evidence="2 3">DSM 45184</strain>
    </source>
</reference>
<dbReference type="GO" id="GO:0008168">
    <property type="term" value="F:methyltransferase activity"/>
    <property type="evidence" value="ECO:0007669"/>
    <property type="project" value="UniProtKB-KW"/>
</dbReference>
<evidence type="ECO:0000259" key="1">
    <source>
        <dbReference type="Pfam" id="PF13649"/>
    </source>
</evidence>
<evidence type="ECO:0000313" key="3">
    <source>
        <dbReference type="Proteomes" id="UP000245697"/>
    </source>
</evidence>
<evidence type="ECO:0000313" key="2">
    <source>
        <dbReference type="EMBL" id="PWK30485.1"/>
    </source>
</evidence>
<feature type="domain" description="Methyltransferase" evidence="1">
    <location>
        <begin position="40"/>
        <end position="134"/>
    </location>
</feature>
<keyword evidence="2" id="KW-0808">Transferase</keyword>
<dbReference type="OrthoDB" id="3172472at2"/>
<dbReference type="AlphaFoldDB" id="A0A316EJZ3"/>
<dbReference type="Gene3D" id="3.40.50.150">
    <property type="entry name" value="Vaccinia Virus protein VP39"/>
    <property type="match status" value="1"/>
</dbReference>
<dbReference type="InterPro" id="IPR041698">
    <property type="entry name" value="Methyltransf_25"/>
</dbReference>
<dbReference type="RefSeq" id="WP_109602557.1">
    <property type="nucleotide sequence ID" value="NZ_BONA01000097.1"/>
</dbReference>